<dbReference type="GeneID" id="101580425"/>
<dbReference type="PROSITE" id="PS50041">
    <property type="entry name" value="C_TYPE_LECTIN_2"/>
    <property type="match status" value="1"/>
</dbReference>
<keyword evidence="1" id="KW-0430">Lectin</keyword>
<feature type="transmembrane region" description="Helical" evidence="2">
    <location>
        <begin position="27"/>
        <end position="50"/>
    </location>
</feature>
<dbReference type="OrthoDB" id="6133475at2759"/>
<keyword evidence="4" id="KW-1185">Reference proteome</keyword>
<name>A0A6P6E288_OCTDE</name>
<feature type="domain" description="C-type lectin" evidence="3">
    <location>
        <begin position="68"/>
        <end position="169"/>
    </location>
</feature>
<keyword evidence="2" id="KW-1133">Transmembrane helix</keyword>
<evidence type="ECO:0000256" key="2">
    <source>
        <dbReference type="SAM" id="Phobius"/>
    </source>
</evidence>
<protein>
    <submittedName>
        <fullName evidence="5">C-type lectin domain family 4 member A-like</fullName>
    </submittedName>
</protein>
<dbReference type="Pfam" id="PF00059">
    <property type="entry name" value="Lectin_C"/>
    <property type="match status" value="1"/>
</dbReference>
<dbReference type="Proteomes" id="UP000515203">
    <property type="component" value="Unplaced"/>
</dbReference>
<gene>
    <name evidence="5" type="primary">LOC101580425</name>
</gene>
<sequence length="175" mass="20206">MTLETLRVKAPQERVSPGKYTAGSLKLLFASLLVLFLLKVVLSSVTCIVFSKNILSMKKNVTVKELVHTELECVKNNHTTEGYWSPTQNADEFIAQNVKKGCAYYVGLSDPEGQRHWQWVDQTPYDANVTFWHPKEPNNKHERCVTIDYRQQWGWNDFLCDGAERSVCEMMKIYL</sequence>
<evidence type="ECO:0000259" key="3">
    <source>
        <dbReference type="PROSITE" id="PS50041"/>
    </source>
</evidence>
<reference evidence="5" key="1">
    <citation type="submission" date="2025-08" db="UniProtKB">
        <authorList>
            <consortium name="RefSeq"/>
        </authorList>
    </citation>
    <scope>IDENTIFICATION</scope>
</reference>
<evidence type="ECO:0000256" key="1">
    <source>
        <dbReference type="ARBA" id="ARBA00022734"/>
    </source>
</evidence>
<dbReference type="InterPro" id="IPR001304">
    <property type="entry name" value="C-type_lectin-like"/>
</dbReference>
<dbReference type="PANTHER" id="PTHR22803">
    <property type="entry name" value="MANNOSE, PHOSPHOLIPASE, LECTIN RECEPTOR RELATED"/>
    <property type="match status" value="1"/>
</dbReference>
<dbReference type="GO" id="GO:0030246">
    <property type="term" value="F:carbohydrate binding"/>
    <property type="evidence" value="ECO:0007669"/>
    <property type="project" value="UniProtKB-KW"/>
</dbReference>
<organism evidence="4 5">
    <name type="scientific">Octodon degus</name>
    <name type="common">Degu</name>
    <name type="synonym">Sciurus degus</name>
    <dbReference type="NCBI Taxonomy" id="10160"/>
    <lineage>
        <taxon>Eukaryota</taxon>
        <taxon>Metazoa</taxon>
        <taxon>Chordata</taxon>
        <taxon>Craniata</taxon>
        <taxon>Vertebrata</taxon>
        <taxon>Euteleostomi</taxon>
        <taxon>Mammalia</taxon>
        <taxon>Eutheria</taxon>
        <taxon>Euarchontoglires</taxon>
        <taxon>Glires</taxon>
        <taxon>Rodentia</taxon>
        <taxon>Hystricomorpha</taxon>
        <taxon>Octodontidae</taxon>
        <taxon>Octodon</taxon>
    </lineage>
</organism>
<keyword evidence="2" id="KW-0472">Membrane</keyword>
<accession>A0A6P6E288</accession>
<dbReference type="InterPro" id="IPR016186">
    <property type="entry name" value="C-type_lectin-like/link_sf"/>
</dbReference>
<dbReference type="RefSeq" id="XP_023566371.1">
    <property type="nucleotide sequence ID" value="XM_023710603.1"/>
</dbReference>
<dbReference type="InterPro" id="IPR016187">
    <property type="entry name" value="CTDL_fold"/>
</dbReference>
<dbReference type="Gene3D" id="3.10.100.10">
    <property type="entry name" value="Mannose-Binding Protein A, subunit A"/>
    <property type="match status" value="1"/>
</dbReference>
<keyword evidence="2" id="KW-0812">Transmembrane</keyword>
<dbReference type="SUPFAM" id="SSF56436">
    <property type="entry name" value="C-type lectin-like"/>
    <property type="match status" value="1"/>
</dbReference>
<proteinExistence type="predicted"/>
<dbReference type="InParanoid" id="A0A6P6E288"/>
<evidence type="ECO:0000313" key="4">
    <source>
        <dbReference type="Proteomes" id="UP000515203"/>
    </source>
</evidence>
<evidence type="ECO:0000313" key="5">
    <source>
        <dbReference type="RefSeq" id="XP_023566371.1"/>
    </source>
</evidence>
<dbReference type="AlphaFoldDB" id="A0A6P6E288"/>
<dbReference type="InterPro" id="IPR050111">
    <property type="entry name" value="C-type_lectin/snaclec_domain"/>
</dbReference>